<evidence type="ECO:0000256" key="3">
    <source>
        <dbReference type="ARBA" id="ARBA00022490"/>
    </source>
</evidence>
<keyword evidence="5 8" id="KW-0378">Hydrolase</keyword>
<dbReference type="InterPro" id="IPR050180">
    <property type="entry name" value="RNR_Ribonuclease"/>
</dbReference>
<evidence type="ECO:0000256" key="7">
    <source>
        <dbReference type="ARBA" id="ARBA00022884"/>
    </source>
</evidence>
<dbReference type="NCBIfam" id="TIGR02063">
    <property type="entry name" value="RNase_R"/>
    <property type="match status" value="1"/>
</dbReference>
<dbReference type="Pfam" id="PF17876">
    <property type="entry name" value="CSD2"/>
    <property type="match status" value="1"/>
</dbReference>
<dbReference type="InterPro" id="IPR022966">
    <property type="entry name" value="RNase_II/R_CS"/>
</dbReference>
<evidence type="ECO:0000256" key="1">
    <source>
        <dbReference type="ARBA" id="ARBA00001849"/>
    </source>
</evidence>
<dbReference type="EMBL" id="JAVNWW010000002">
    <property type="protein sequence ID" value="MDU0808698.1"/>
    <property type="molecule type" value="Genomic_DNA"/>
</dbReference>
<dbReference type="Pfam" id="PF00575">
    <property type="entry name" value="S1"/>
    <property type="match status" value="1"/>
</dbReference>
<name>A0ABU3TS64_9BACT</name>
<comment type="function">
    <text evidence="8">3'-5' exoribonuclease that releases 5'-nucleoside monophosphates and is involved in maturation of structured RNAs.</text>
</comment>
<evidence type="ECO:0000256" key="9">
    <source>
        <dbReference type="SAM" id="MobiDB-lite"/>
    </source>
</evidence>
<dbReference type="InterPro" id="IPR012340">
    <property type="entry name" value="NA-bd_OB-fold"/>
</dbReference>
<evidence type="ECO:0000313" key="12">
    <source>
        <dbReference type="Proteomes" id="UP001249959"/>
    </source>
</evidence>
<keyword evidence="3 8" id="KW-0963">Cytoplasm</keyword>
<dbReference type="NCBIfam" id="TIGR00358">
    <property type="entry name" value="3_prime_RNase"/>
    <property type="match status" value="1"/>
</dbReference>
<sequence>MGRNPKEEKFFQGLLQEVIDFFELNDYRSYSLNQIHKAFAIRDRKTKEIYGDVLNRLASEGRLIRQEDGNFRFDNESFVVEGRVDHVNSRFAFIVVEGEGKDIWVATADLNNAKDGDRVRVQARKPSEKKKNDRPEGEVIEVIERGSSDVVGVIQVTPHYAFLIPDSKKIYEDIYVPRTEVMGANHLDKVIVEVTRWGSPGKKAEGRVIKVLGKAGENETEMHSILAEFGLPYEFPAEVENMAASINPTIPKEEIKKRRDMRKVLSFTIDPIDAKDFDDALSYEVLKNGNLEIGVHIADVSHYVKTGSLLDQEAYKRATSVYLVDRVVPMLPEKLSNGLCSLRPNEDKLTFSAVFEFDPNGVIVKEWFGRTVIHSDRRFAYEQAQELIEHTGEVTDSLEPVIKSLNQLAHKLRDARFAHGSVNFETAEVRFELDEDGKPIAVHPRVRKDAHKLIEEYMLLANKRVATYVHELKKTDPRNTMVYRVHEAPDPEKLQVFSTFAKKFGYQVTTEPKHVSKSFNALMESIEGKGEEHVLQSLAVRTMSKARYSTDAIGHFGLAFPFYSHFTSPIRRYPDVMTHRLLQHYLDGGVSPERAPLEIQCKHSSDREKLASDAERASIKYKQVEYMSLHEPQIFDGIITGVTEFGLFVEIGDTSCEGLVRMVDLNDDFYDLDKDNYRIVGKSNGRVFTFGDAVKVKVRDTNLAKRTIDLEMVGMRGAGAYANNRSRKRDMPRGARSSKVIPRGKRRR</sequence>
<dbReference type="InterPro" id="IPR011129">
    <property type="entry name" value="CSD"/>
</dbReference>
<dbReference type="Proteomes" id="UP001249959">
    <property type="component" value="Unassembled WGS sequence"/>
</dbReference>
<dbReference type="InterPro" id="IPR003029">
    <property type="entry name" value="S1_domain"/>
</dbReference>
<dbReference type="InterPro" id="IPR013223">
    <property type="entry name" value="RNase_B_OB_dom"/>
</dbReference>
<organism evidence="11 12">
    <name type="scientific">Aquirufa regiilacus</name>
    <dbReference type="NCBI Taxonomy" id="3024868"/>
    <lineage>
        <taxon>Bacteria</taxon>
        <taxon>Pseudomonadati</taxon>
        <taxon>Bacteroidota</taxon>
        <taxon>Cytophagia</taxon>
        <taxon>Cytophagales</taxon>
        <taxon>Flectobacillaceae</taxon>
        <taxon>Aquirufa</taxon>
    </lineage>
</organism>
<evidence type="ECO:0000256" key="4">
    <source>
        <dbReference type="ARBA" id="ARBA00022722"/>
    </source>
</evidence>
<comment type="catalytic activity">
    <reaction evidence="1 8">
        <text>Exonucleolytic cleavage in the 3'- to 5'-direction to yield nucleoside 5'-phosphates.</text>
        <dbReference type="EC" id="3.1.13.1"/>
    </reaction>
</comment>
<dbReference type="SMART" id="SM00955">
    <property type="entry name" value="RNB"/>
    <property type="match status" value="1"/>
</dbReference>
<dbReference type="RefSeq" id="WP_316070524.1">
    <property type="nucleotide sequence ID" value="NZ_JAVNWW010000002.1"/>
</dbReference>
<dbReference type="CDD" id="cd04471">
    <property type="entry name" value="S1_RNase_R"/>
    <property type="match status" value="1"/>
</dbReference>
<evidence type="ECO:0000259" key="10">
    <source>
        <dbReference type="PROSITE" id="PS50126"/>
    </source>
</evidence>
<feature type="region of interest" description="Disordered" evidence="9">
    <location>
        <begin position="721"/>
        <end position="748"/>
    </location>
</feature>
<dbReference type="InterPro" id="IPR011805">
    <property type="entry name" value="RNase_R"/>
</dbReference>
<evidence type="ECO:0000313" key="11">
    <source>
        <dbReference type="EMBL" id="MDU0808698.1"/>
    </source>
</evidence>
<evidence type="ECO:0000256" key="5">
    <source>
        <dbReference type="ARBA" id="ARBA00022801"/>
    </source>
</evidence>
<dbReference type="PROSITE" id="PS50126">
    <property type="entry name" value="S1"/>
    <property type="match status" value="1"/>
</dbReference>
<comment type="similarity">
    <text evidence="8">Belongs to the RNR ribonuclease family. RNase R subfamily.</text>
</comment>
<dbReference type="PROSITE" id="PS01175">
    <property type="entry name" value="RIBONUCLEASE_II"/>
    <property type="match status" value="1"/>
</dbReference>
<accession>A0ABU3TS64</accession>
<dbReference type="Pfam" id="PF00773">
    <property type="entry name" value="RNB"/>
    <property type="match status" value="1"/>
</dbReference>
<dbReference type="HAMAP" id="MF_01895">
    <property type="entry name" value="RNase_R"/>
    <property type="match status" value="1"/>
</dbReference>
<feature type="domain" description="S1 motif" evidence="10">
    <location>
        <begin position="632"/>
        <end position="713"/>
    </location>
</feature>
<dbReference type="InterPro" id="IPR040476">
    <property type="entry name" value="CSD2"/>
</dbReference>
<dbReference type="SUPFAM" id="SSF50249">
    <property type="entry name" value="Nucleic acid-binding proteins"/>
    <property type="match status" value="4"/>
</dbReference>
<dbReference type="EC" id="3.1.13.1" evidence="8"/>
<keyword evidence="6 8" id="KW-0269">Exonuclease</keyword>
<keyword evidence="12" id="KW-1185">Reference proteome</keyword>
<dbReference type="InterPro" id="IPR001900">
    <property type="entry name" value="RNase_II/R"/>
</dbReference>
<dbReference type="SMART" id="SM00316">
    <property type="entry name" value="S1"/>
    <property type="match status" value="2"/>
</dbReference>
<keyword evidence="4 8" id="KW-0540">Nuclease</keyword>
<reference evidence="11 12" key="1">
    <citation type="submission" date="2023-09" db="EMBL/GenBank/DDBJ databases">
        <title>Aquirufa genomes.</title>
        <authorList>
            <person name="Pitt A."/>
        </authorList>
    </citation>
    <scope>NUCLEOTIDE SEQUENCE [LARGE SCALE GENOMIC DNA]</scope>
    <source>
        <strain evidence="11 12">LEOWEIH-7C</strain>
    </source>
</reference>
<proteinExistence type="inferred from homology"/>
<evidence type="ECO:0000256" key="6">
    <source>
        <dbReference type="ARBA" id="ARBA00022839"/>
    </source>
</evidence>
<evidence type="ECO:0000256" key="2">
    <source>
        <dbReference type="ARBA" id="ARBA00004496"/>
    </source>
</evidence>
<dbReference type="PANTHER" id="PTHR23355">
    <property type="entry name" value="RIBONUCLEASE"/>
    <property type="match status" value="1"/>
</dbReference>
<dbReference type="Pfam" id="PF08206">
    <property type="entry name" value="OB_RNB"/>
    <property type="match status" value="1"/>
</dbReference>
<dbReference type="SMART" id="SM00357">
    <property type="entry name" value="CSP"/>
    <property type="match status" value="2"/>
</dbReference>
<protein>
    <recommendedName>
        <fullName evidence="8">Ribonuclease R</fullName>
        <shortName evidence="8">RNase R</shortName>
        <ecNumber evidence="8">3.1.13.1</ecNumber>
    </recommendedName>
</protein>
<comment type="caution">
    <text evidence="11">The sequence shown here is derived from an EMBL/GenBank/DDBJ whole genome shotgun (WGS) entry which is preliminary data.</text>
</comment>
<keyword evidence="7 8" id="KW-0694">RNA-binding</keyword>
<gene>
    <name evidence="8 11" type="primary">rnr</name>
    <name evidence="11" type="ORF">PQG45_06600</name>
</gene>
<evidence type="ECO:0000256" key="8">
    <source>
        <dbReference type="HAMAP-Rule" id="MF_01895"/>
    </source>
</evidence>
<dbReference type="InterPro" id="IPR004476">
    <property type="entry name" value="RNase_II/RNase_R"/>
</dbReference>
<dbReference type="PANTHER" id="PTHR23355:SF9">
    <property type="entry name" value="DIS3-LIKE EXONUCLEASE 2"/>
    <property type="match status" value="1"/>
</dbReference>
<comment type="subcellular location">
    <subcellularLocation>
        <location evidence="2 8">Cytoplasm</location>
    </subcellularLocation>
</comment>
<dbReference type="Gene3D" id="2.40.50.140">
    <property type="entry name" value="Nucleic acid-binding proteins"/>
    <property type="match status" value="3"/>
</dbReference>